<proteinExistence type="predicted"/>
<evidence type="ECO:0000313" key="1">
    <source>
        <dbReference type="EMBL" id="BCZ79392.1"/>
    </source>
</evidence>
<protein>
    <recommendedName>
        <fullName evidence="3">Methyltransferase domain-containing protein</fullName>
    </recommendedName>
</protein>
<dbReference type="RefSeq" id="WP_229512251.1">
    <property type="nucleotide sequence ID" value="NZ_AP024955.1"/>
</dbReference>
<dbReference type="SUPFAM" id="SSF53335">
    <property type="entry name" value="S-adenosyl-L-methionine-dependent methyltransferases"/>
    <property type="match status" value="1"/>
</dbReference>
<dbReference type="EMBL" id="AP024955">
    <property type="protein sequence ID" value="BCZ79392.1"/>
    <property type="molecule type" value="Genomic_DNA"/>
</dbReference>
<name>A0ABM7TLK2_9BURK</name>
<evidence type="ECO:0000313" key="2">
    <source>
        <dbReference type="Proteomes" id="UP001319874"/>
    </source>
</evidence>
<evidence type="ECO:0008006" key="3">
    <source>
        <dbReference type="Google" id="ProtNLM"/>
    </source>
</evidence>
<reference evidence="1 2" key="1">
    <citation type="journal article" date="2022" name="Front. Microbiol.">
        <title>Identification and characterization of a novel class of self-sufficient cytochrome P450 hydroxylase involved in cyclohexanecarboxylate degradation in Paraburkholderia terrae strain KU-64.</title>
        <authorList>
            <person name="Yamamoto T."/>
            <person name="Hasegawa Y."/>
            <person name="Iwaki H."/>
        </authorList>
    </citation>
    <scope>NUCLEOTIDE SEQUENCE [LARGE SCALE GENOMIC DNA]</scope>
    <source>
        <strain evidence="1 2">KU-64</strain>
    </source>
</reference>
<sequence>MNTSFLPQIQPAHSLLEQLSAPSLVQKVAVSRVLAGYEPTAALTSMCQGKRVLHVGCATSDGFDPADNLHMSLLRSGVCAKLTGVDEDSQALDRLSAHCDQPLLPDLADVSGPVDIVLVPQMLERIGNVAVFLTQIDRLEFTNIILSVTDASQLASTRFDFVERDEMFVEIASAQQTQWFTPFTLQNAIRRYTSWRIKGLFYFDKGSLLMIASKATAESDPS</sequence>
<dbReference type="Proteomes" id="UP001319874">
    <property type="component" value="Chromosome 1"/>
</dbReference>
<dbReference type="Gene3D" id="3.40.50.150">
    <property type="entry name" value="Vaccinia Virus protein VP39"/>
    <property type="match status" value="1"/>
</dbReference>
<organism evidence="1 2">
    <name type="scientific">Paraburkholderia terrae</name>
    <dbReference type="NCBI Taxonomy" id="311230"/>
    <lineage>
        <taxon>Bacteria</taxon>
        <taxon>Pseudomonadati</taxon>
        <taxon>Pseudomonadota</taxon>
        <taxon>Betaproteobacteria</taxon>
        <taxon>Burkholderiales</taxon>
        <taxon>Burkholderiaceae</taxon>
        <taxon>Paraburkholderia</taxon>
    </lineage>
</organism>
<keyword evidence="2" id="KW-1185">Reference proteome</keyword>
<accession>A0ABM7TLK2</accession>
<dbReference type="InterPro" id="IPR029063">
    <property type="entry name" value="SAM-dependent_MTases_sf"/>
</dbReference>
<gene>
    <name evidence="1" type="ORF">PTKU64_30670</name>
</gene>